<dbReference type="EMBL" id="FNON01000003">
    <property type="protein sequence ID" value="SDX65585.1"/>
    <property type="molecule type" value="Genomic_DNA"/>
</dbReference>
<dbReference type="PANTHER" id="PTHR34135">
    <property type="entry name" value="LYSOZYME"/>
    <property type="match status" value="1"/>
</dbReference>
<organism evidence="3 4">
    <name type="scientific">Amycolatopsis xylanica</name>
    <dbReference type="NCBI Taxonomy" id="589385"/>
    <lineage>
        <taxon>Bacteria</taxon>
        <taxon>Bacillati</taxon>
        <taxon>Actinomycetota</taxon>
        <taxon>Actinomycetes</taxon>
        <taxon>Pseudonocardiales</taxon>
        <taxon>Pseudonocardiaceae</taxon>
        <taxon>Amycolatopsis</taxon>
    </lineage>
</organism>
<dbReference type="CDD" id="cd00599">
    <property type="entry name" value="GH25_muramidase"/>
    <property type="match status" value="1"/>
</dbReference>
<keyword evidence="4" id="KW-1185">Reference proteome</keyword>
<dbReference type="PANTHER" id="PTHR34135:SF2">
    <property type="entry name" value="LYSOZYME"/>
    <property type="match status" value="1"/>
</dbReference>
<feature type="compositionally biased region" description="Basic and acidic residues" evidence="2">
    <location>
        <begin position="214"/>
        <end position="226"/>
    </location>
</feature>
<dbReference type="Pfam" id="PF01183">
    <property type="entry name" value="Glyco_hydro_25"/>
    <property type="match status" value="1"/>
</dbReference>
<dbReference type="InterPro" id="IPR017853">
    <property type="entry name" value="GH"/>
</dbReference>
<gene>
    <name evidence="3" type="ORF">SAMN05421504_103387</name>
</gene>
<feature type="region of interest" description="Disordered" evidence="2">
    <location>
        <begin position="205"/>
        <end position="226"/>
    </location>
</feature>
<dbReference type="PROSITE" id="PS51904">
    <property type="entry name" value="GLYCOSYL_HYDROL_F25_2"/>
    <property type="match status" value="1"/>
</dbReference>
<dbReference type="Gene3D" id="3.20.20.80">
    <property type="entry name" value="Glycosidases"/>
    <property type="match status" value="1"/>
</dbReference>
<dbReference type="Proteomes" id="UP000199515">
    <property type="component" value="Unassembled WGS sequence"/>
</dbReference>
<proteinExistence type="inferred from homology"/>
<protein>
    <submittedName>
        <fullName evidence="3">Glycosyl hydrolases family 25</fullName>
    </submittedName>
</protein>
<dbReference type="AlphaFoldDB" id="A0A1H3DGP6"/>
<evidence type="ECO:0000313" key="4">
    <source>
        <dbReference type="Proteomes" id="UP000199515"/>
    </source>
</evidence>
<dbReference type="GO" id="GO:0009253">
    <property type="term" value="P:peptidoglycan catabolic process"/>
    <property type="evidence" value="ECO:0007669"/>
    <property type="project" value="InterPro"/>
</dbReference>
<dbReference type="STRING" id="589385.SAMN05421504_103387"/>
<keyword evidence="3" id="KW-0378">Hydrolase</keyword>
<name>A0A1H3DGP6_9PSEU</name>
<dbReference type="GO" id="GO:0016998">
    <property type="term" value="P:cell wall macromolecule catabolic process"/>
    <property type="evidence" value="ECO:0007669"/>
    <property type="project" value="InterPro"/>
</dbReference>
<dbReference type="InterPro" id="IPR002053">
    <property type="entry name" value="Glyco_hydro_25"/>
</dbReference>
<evidence type="ECO:0000256" key="2">
    <source>
        <dbReference type="SAM" id="MobiDB-lite"/>
    </source>
</evidence>
<dbReference type="SUPFAM" id="SSF51445">
    <property type="entry name" value="(Trans)glycosidases"/>
    <property type="match status" value="1"/>
</dbReference>
<dbReference type="OrthoDB" id="3599513at2"/>
<reference evidence="3 4" key="1">
    <citation type="submission" date="2016-10" db="EMBL/GenBank/DDBJ databases">
        <authorList>
            <person name="de Groot N.N."/>
        </authorList>
    </citation>
    <scope>NUCLEOTIDE SEQUENCE [LARGE SCALE GENOMIC DNA]</scope>
    <source>
        <strain evidence="3 4">CPCC 202699</strain>
    </source>
</reference>
<accession>A0A1H3DGP6</accession>
<comment type="similarity">
    <text evidence="1">Belongs to the glycosyl hydrolase 25 family.</text>
</comment>
<dbReference type="RefSeq" id="WP_091289466.1">
    <property type="nucleotide sequence ID" value="NZ_FNON01000003.1"/>
</dbReference>
<evidence type="ECO:0000256" key="1">
    <source>
        <dbReference type="ARBA" id="ARBA00010646"/>
    </source>
</evidence>
<evidence type="ECO:0000313" key="3">
    <source>
        <dbReference type="EMBL" id="SDX65585.1"/>
    </source>
</evidence>
<dbReference type="GO" id="GO:0003796">
    <property type="term" value="F:lysozyme activity"/>
    <property type="evidence" value="ECO:0007669"/>
    <property type="project" value="InterPro"/>
</dbReference>
<sequence>MALGIDVYRAYQDVTDWQAVKAHGVGWCYVKLTDGGGVPPVGPGDALVAGARSAGIPVGGYHFVRASPGPERQAEVLVGEVRRLGATGLAPMLDLEDHPDPDVPRIPMAEKKAFATRFCERVRELGFRPGVYLNDDLARHLRPDQWGVPGLVIWIARYGARPHADAGRYDLHQYTDGGHVPGIAAKSVDLTESFSDNHFLTEPIEEDDDMAGPQDHEYAPSDEKQYHHRTIETRSISAVVGDVWFAISAGYQPMTDTIVFFNGKQAPIEIPSIDPDTRMVWQVPDGCESISWEYYCKGPSSSAVIYGKR</sequence>
<dbReference type="GO" id="GO:0016052">
    <property type="term" value="P:carbohydrate catabolic process"/>
    <property type="evidence" value="ECO:0007669"/>
    <property type="project" value="TreeGrafter"/>
</dbReference>